<proteinExistence type="predicted"/>
<protein>
    <submittedName>
        <fullName evidence="1">Uncharacterized protein</fullName>
    </submittedName>
</protein>
<evidence type="ECO:0000313" key="2">
    <source>
        <dbReference type="Proteomes" id="UP000749559"/>
    </source>
</evidence>
<dbReference type="EMBL" id="CAIIXF020000009">
    <property type="protein sequence ID" value="CAH1793356.1"/>
    <property type="molecule type" value="Genomic_DNA"/>
</dbReference>
<evidence type="ECO:0000313" key="1">
    <source>
        <dbReference type="EMBL" id="CAH1793356.1"/>
    </source>
</evidence>
<dbReference type="PROSITE" id="PS00018">
    <property type="entry name" value="EF_HAND_1"/>
    <property type="match status" value="2"/>
</dbReference>
<accession>A0A8J1UNU4</accession>
<dbReference type="OrthoDB" id="9974725at2759"/>
<dbReference type="AlphaFoldDB" id="A0A8J1UNU4"/>
<reference evidence="1" key="1">
    <citation type="submission" date="2022-03" db="EMBL/GenBank/DDBJ databases">
        <authorList>
            <person name="Martin C."/>
        </authorList>
    </citation>
    <scope>NUCLEOTIDE SEQUENCE</scope>
</reference>
<dbReference type="Proteomes" id="UP000749559">
    <property type="component" value="Unassembled WGS sequence"/>
</dbReference>
<dbReference type="InterPro" id="IPR011992">
    <property type="entry name" value="EF-hand-dom_pair"/>
</dbReference>
<organism evidence="1 2">
    <name type="scientific">Owenia fusiformis</name>
    <name type="common">Polychaete worm</name>
    <dbReference type="NCBI Taxonomy" id="6347"/>
    <lineage>
        <taxon>Eukaryota</taxon>
        <taxon>Metazoa</taxon>
        <taxon>Spiralia</taxon>
        <taxon>Lophotrochozoa</taxon>
        <taxon>Annelida</taxon>
        <taxon>Polychaeta</taxon>
        <taxon>Sedentaria</taxon>
        <taxon>Canalipalpata</taxon>
        <taxon>Sabellida</taxon>
        <taxon>Oweniida</taxon>
        <taxon>Oweniidae</taxon>
        <taxon>Owenia</taxon>
    </lineage>
</organism>
<gene>
    <name evidence="1" type="ORF">OFUS_LOCUS18216</name>
</gene>
<dbReference type="Gene3D" id="1.10.238.10">
    <property type="entry name" value="EF-hand"/>
    <property type="match status" value="1"/>
</dbReference>
<dbReference type="InterPro" id="IPR018247">
    <property type="entry name" value="EF_Hand_1_Ca_BS"/>
</dbReference>
<keyword evidence="2" id="KW-1185">Reference proteome</keyword>
<name>A0A8J1UNU4_OWEFU</name>
<dbReference type="SUPFAM" id="SSF47473">
    <property type="entry name" value="EF-hand"/>
    <property type="match status" value="1"/>
</dbReference>
<sequence>MKNNLWAKLSSGADADKNDEIGKRDFDIDLFREMMIMIGFTLSMDMENPGNILGDMLVKQIGCETEFKRNEFWIEKQRHQFYVWFDQDRNGVVEKKDFDKNAKNILALTKWSEGSDMATRCNDVMNTLWKELKHVVDTNSDDKVTIDEWLDFMEKISRQIKSKTMEIPSGYSGYLNLVFDLLDSLGYGDGKISTKGFVSVYRTFKIPDDVIEKCFKEMTYGGRIVMARDFWLLSSIQFSISTDMNSPGNILGKMLTEKYD</sequence>
<comment type="caution">
    <text evidence="1">The sequence shown here is derived from an EMBL/GenBank/DDBJ whole genome shotgun (WGS) entry which is preliminary data.</text>
</comment>